<dbReference type="InterPro" id="IPR021759">
    <property type="entry name" value="WxLIP_HBD"/>
</dbReference>
<feature type="domain" description="WxL Interacting Protein host binding" evidence="2">
    <location>
        <begin position="113"/>
        <end position="187"/>
    </location>
</feature>
<keyword evidence="4" id="KW-1185">Reference proteome</keyword>
<evidence type="ECO:0000259" key="2">
    <source>
        <dbReference type="Pfam" id="PF11797"/>
    </source>
</evidence>
<accession>A0A1X8XKY6</accession>
<organism evidence="3 4">
    <name type="scientific">Vagococcus fluvialis bH819</name>
    <dbReference type="NCBI Taxonomy" id="1255619"/>
    <lineage>
        <taxon>Bacteria</taxon>
        <taxon>Bacillati</taxon>
        <taxon>Bacillota</taxon>
        <taxon>Bacilli</taxon>
        <taxon>Lactobacillales</taxon>
        <taxon>Enterococcaceae</taxon>
        <taxon>Vagococcus</taxon>
    </lineage>
</organism>
<dbReference type="Pfam" id="PF06030">
    <property type="entry name" value="WxLIP_PGBD"/>
    <property type="match status" value="1"/>
</dbReference>
<evidence type="ECO:0000313" key="4">
    <source>
        <dbReference type="Proteomes" id="UP000195918"/>
    </source>
</evidence>
<evidence type="ECO:0000259" key="1">
    <source>
        <dbReference type="Pfam" id="PF06030"/>
    </source>
</evidence>
<sequence length="189" mass="21613">MSPNMSQDIYIEVTNHSNEDIIVVPSISNATTNMNGVVEYMKSKNNVNKDTPLEIEKVVRIDKKQKELKISKGKSQQLKLAITLPKEEFKGIIAGGITLQEKIADESESNKKKNLKIENLHAYTIALVIREDVKELIPNLEFKEVKAGQSNYRNVIFTELINPVSNYVNNLEIKTKIFNKEKKEIYFTE</sequence>
<gene>
    <name evidence="3" type="ORF">FM121_00850</name>
</gene>
<dbReference type="EMBL" id="FWFD01000003">
    <property type="protein sequence ID" value="SLM84608.1"/>
    <property type="molecule type" value="Genomic_DNA"/>
</dbReference>
<evidence type="ECO:0000313" key="3">
    <source>
        <dbReference type="EMBL" id="SLM84608.1"/>
    </source>
</evidence>
<dbReference type="Proteomes" id="UP000195918">
    <property type="component" value="Unassembled WGS sequence"/>
</dbReference>
<dbReference type="Pfam" id="PF11797">
    <property type="entry name" value="WxLIP_HBD"/>
    <property type="match status" value="1"/>
</dbReference>
<protein>
    <submittedName>
        <fullName evidence="3">Cell surface protein</fullName>
    </submittedName>
</protein>
<feature type="domain" description="WxL Interacting Protein peptidoglycan binding" evidence="1">
    <location>
        <begin position="1"/>
        <end position="100"/>
    </location>
</feature>
<dbReference type="AlphaFoldDB" id="A0A1X8XKY6"/>
<reference evidence="4" key="1">
    <citation type="submission" date="2017-02" db="EMBL/GenBank/DDBJ databases">
        <authorList>
            <person name="Dridi B."/>
        </authorList>
    </citation>
    <scope>NUCLEOTIDE SEQUENCE [LARGE SCALE GENOMIC DNA]</scope>
    <source>
        <strain evidence="4">bH819</strain>
    </source>
</reference>
<proteinExistence type="predicted"/>
<name>A0A1X8XKY6_9ENTE</name>
<dbReference type="InterPro" id="IPR010317">
    <property type="entry name" value="WxLIP_PGBD"/>
</dbReference>